<dbReference type="GO" id="GO:0008173">
    <property type="term" value="F:RNA methyltransferase activity"/>
    <property type="evidence" value="ECO:0007669"/>
    <property type="project" value="InterPro"/>
</dbReference>
<dbReference type="GO" id="GO:0003723">
    <property type="term" value="F:RNA binding"/>
    <property type="evidence" value="ECO:0007669"/>
    <property type="project" value="UniProtKB-KW"/>
</dbReference>
<keyword evidence="4" id="KW-0694">RNA-binding</keyword>
<dbReference type="PANTHER" id="PTHR22807">
    <property type="entry name" value="NOP2 YEAST -RELATED NOL1/NOP2/FMU SUN DOMAIN-CONTAINING"/>
    <property type="match status" value="1"/>
</dbReference>
<protein>
    <submittedName>
        <fullName evidence="6">RsmB/NOP family class I SAM-dependent RNA methyltransferase</fullName>
    </submittedName>
</protein>
<gene>
    <name evidence="6" type="ORF">EYH02_03475</name>
</gene>
<dbReference type="InterPro" id="IPR054728">
    <property type="entry name" value="RsmB-like_ferredoxin"/>
</dbReference>
<dbReference type="GO" id="GO:0001510">
    <property type="term" value="P:RNA methylation"/>
    <property type="evidence" value="ECO:0007669"/>
    <property type="project" value="InterPro"/>
</dbReference>
<name>A0A832Z3C8_9CREN</name>
<dbReference type="EMBL" id="DQTV01000064">
    <property type="protein sequence ID" value="HIP57113.1"/>
    <property type="molecule type" value="Genomic_DNA"/>
</dbReference>
<dbReference type="Gene3D" id="3.40.50.150">
    <property type="entry name" value="Vaccinia Virus protein VP39"/>
    <property type="match status" value="1"/>
</dbReference>
<dbReference type="Proteomes" id="UP000605805">
    <property type="component" value="Unassembled WGS sequence"/>
</dbReference>
<dbReference type="SUPFAM" id="SSF53335">
    <property type="entry name" value="S-adenosyl-L-methionine-dependent methyltransferases"/>
    <property type="match status" value="1"/>
</dbReference>
<evidence type="ECO:0000256" key="1">
    <source>
        <dbReference type="ARBA" id="ARBA00022603"/>
    </source>
</evidence>
<dbReference type="PROSITE" id="PS51686">
    <property type="entry name" value="SAM_MT_RSMB_NOP"/>
    <property type="match status" value="1"/>
</dbReference>
<dbReference type="PRINTS" id="PR02008">
    <property type="entry name" value="RCMTFAMILY"/>
</dbReference>
<dbReference type="InterPro" id="IPR001678">
    <property type="entry name" value="MeTrfase_RsmB-F_NOP2_dom"/>
</dbReference>
<keyword evidence="2 6" id="KW-0808">Transferase</keyword>
<evidence type="ECO:0000256" key="2">
    <source>
        <dbReference type="ARBA" id="ARBA00022679"/>
    </source>
</evidence>
<dbReference type="InterPro" id="IPR023267">
    <property type="entry name" value="RCMT"/>
</dbReference>
<keyword evidence="1 6" id="KW-0489">Methyltransferase</keyword>
<evidence type="ECO:0000256" key="3">
    <source>
        <dbReference type="ARBA" id="ARBA00022691"/>
    </source>
</evidence>
<organism evidence="6 7">
    <name type="scientific">Ignisphaera aggregans</name>
    <dbReference type="NCBI Taxonomy" id="334771"/>
    <lineage>
        <taxon>Archaea</taxon>
        <taxon>Thermoproteota</taxon>
        <taxon>Thermoprotei</taxon>
        <taxon>Desulfurococcales</taxon>
        <taxon>Desulfurococcaceae</taxon>
        <taxon>Ignisphaera</taxon>
    </lineage>
</organism>
<sequence>MNIDAIVNVLANVVYLIERKKISVDRAFTLTCRRVKCSTKEFTREDIYTLAHAFINNYYLVKHVVSRIRGDNYSYRMLARAFLYLKLPELGYSVDSKLKKAIKRDLPNLEQVLSDIEEPWIRLSYPKWMYEKLSKVLSREELEMMLRAMNKRNIWIRVNTLRIDVDKAIRELEREEVYVEQDKYIPFLLRVVKSRKPVRNLRLFREGYIVIQDRASVLTVMALRPEPQMLIYDVAAAPGIKTSLIMQLTENRARIIAMDLSIRRLMNMKKLLKKYGVDMDRVHIVLTDSRTVAFSRQADAALVDAPCSSSGAIPKDPAIKILLRNDRIPQRMSLIQVELLRNALRYADIVVFATCSLFPEEGEEVVMKVQSMDSRHRLVDAAIPASRGYRTYPIWHIVNRTYPHIDNCEGFFISRFES</sequence>
<evidence type="ECO:0000313" key="6">
    <source>
        <dbReference type="EMBL" id="HIP57113.1"/>
    </source>
</evidence>
<dbReference type="Pfam" id="PF01189">
    <property type="entry name" value="Methyltr_RsmB-F"/>
    <property type="match status" value="1"/>
</dbReference>
<dbReference type="AlphaFoldDB" id="A0A832Z3C8"/>
<comment type="caution">
    <text evidence="6">The sequence shown here is derived from an EMBL/GenBank/DDBJ whole genome shotgun (WGS) entry which is preliminary data.</text>
</comment>
<dbReference type="Pfam" id="PF22458">
    <property type="entry name" value="RsmF-B_ferredox"/>
    <property type="match status" value="1"/>
</dbReference>
<dbReference type="Gene3D" id="3.30.70.1170">
    <property type="entry name" value="Sun protein, domain 3"/>
    <property type="match status" value="1"/>
</dbReference>
<dbReference type="PANTHER" id="PTHR22807:SF70">
    <property type="entry name" value="TRNA_RRNA CYTOSINE-C5-METHYLASE, NOL1_NOP2_SUN FAMILY, FUSED TO N-TERMINAL NUSB REGULATOR DOMAIN"/>
    <property type="match status" value="1"/>
</dbReference>
<evidence type="ECO:0000313" key="7">
    <source>
        <dbReference type="Proteomes" id="UP000605805"/>
    </source>
</evidence>
<keyword evidence="3" id="KW-0949">S-adenosyl-L-methionine</keyword>
<evidence type="ECO:0000256" key="4">
    <source>
        <dbReference type="ARBA" id="ARBA00022884"/>
    </source>
</evidence>
<dbReference type="InterPro" id="IPR049560">
    <property type="entry name" value="MeTrfase_RsmB-F_NOP2_cat"/>
</dbReference>
<evidence type="ECO:0000259" key="5">
    <source>
        <dbReference type="PROSITE" id="PS51686"/>
    </source>
</evidence>
<feature type="domain" description="SAM-dependent MTase RsmB/NOP-type" evidence="5">
    <location>
        <begin position="144"/>
        <end position="418"/>
    </location>
</feature>
<reference evidence="6" key="1">
    <citation type="journal article" date="2020" name="ISME J.">
        <title>Gammaproteobacteria mediating utilization of methyl-, sulfur- and petroleum organic compounds in deep ocean hydrothermal plumes.</title>
        <authorList>
            <person name="Zhou Z."/>
            <person name="Liu Y."/>
            <person name="Pan J."/>
            <person name="Cron B.R."/>
            <person name="Toner B.M."/>
            <person name="Anantharaman K."/>
            <person name="Breier J.A."/>
            <person name="Dick G.J."/>
            <person name="Li M."/>
        </authorList>
    </citation>
    <scope>NUCLEOTIDE SEQUENCE</scope>
    <source>
        <strain evidence="6">SZUA-1435</strain>
    </source>
</reference>
<proteinExistence type="predicted"/>
<accession>A0A832Z3C8</accession>
<dbReference type="InterPro" id="IPR029063">
    <property type="entry name" value="SAM-dependent_MTases_sf"/>
</dbReference>